<protein>
    <submittedName>
        <fullName evidence="1">Uncharacterized protein</fullName>
    </submittedName>
</protein>
<sequence length="207" mass="22362">MAACPSPLLRDCKQELCITCIFTTGILRPARRGIHLPHPTPAPGPCPLPLAPCSQPRSMYPLNPTSHPSLILPSPYPFPHPASFTVSLCWCSVFHQPTRGFAHSICRSFLAPHFPPPCSSLHLFLSDARTTSIFTLAVFLAFATLFTLSSPPPLLSLLYSSHAHSPSPSSYPISPHMASPPPRSALPPSPHISSFTLAEQLTSCLVQ</sequence>
<dbReference type="Proteomes" id="UP000324222">
    <property type="component" value="Unassembled WGS sequence"/>
</dbReference>
<proteinExistence type="predicted"/>
<evidence type="ECO:0000313" key="2">
    <source>
        <dbReference type="Proteomes" id="UP000324222"/>
    </source>
</evidence>
<dbReference type="AlphaFoldDB" id="A0A5B7DXA7"/>
<name>A0A5B7DXA7_PORTR</name>
<comment type="caution">
    <text evidence="1">The sequence shown here is derived from an EMBL/GenBank/DDBJ whole genome shotgun (WGS) entry which is preliminary data.</text>
</comment>
<accession>A0A5B7DXA7</accession>
<dbReference type="EMBL" id="VSRR010001533">
    <property type="protein sequence ID" value="MPC25955.1"/>
    <property type="molecule type" value="Genomic_DNA"/>
</dbReference>
<keyword evidence="2" id="KW-1185">Reference proteome</keyword>
<evidence type="ECO:0000313" key="1">
    <source>
        <dbReference type="EMBL" id="MPC25955.1"/>
    </source>
</evidence>
<organism evidence="1 2">
    <name type="scientific">Portunus trituberculatus</name>
    <name type="common">Swimming crab</name>
    <name type="synonym">Neptunus trituberculatus</name>
    <dbReference type="NCBI Taxonomy" id="210409"/>
    <lineage>
        <taxon>Eukaryota</taxon>
        <taxon>Metazoa</taxon>
        <taxon>Ecdysozoa</taxon>
        <taxon>Arthropoda</taxon>
        <taxon>Crustacea</taxon>
        <taxon>Multicrustacea</taxon>
        <taxon>Malacostraca</taxon>
        <taxon>Eumalacostraca</taxon>
        <taxon>Eucarida</taxon>
        <taxon>Decapoda</taxon>
        <taxon>Pleocyemata</taxon>
        <taxon>Brachyura</taxon>
        <taxon>Eubrachyura</taxon>
        <taxon>Portunoidea</taxon>
        <taxon>Portunidae</taxon>
        <taxon>Portuninae</taxon>
        <taxon>Portunus</taxon>
    </lineage>
</organism>
<reference evidence="1 2" key="1">
    <citation type="submission" date="2019-05" db="EMBL/GenBank/DDBJ databases">
        <title>Another draft genome of Portunus trituberculatus and its Hox gene families provides insights of decapod evolution.</title>
        <authorList>
            <person name="Jeong J.-H."/>
            <person name="Song I."/>
            <person name="Kim S."/>
            <person name="Choi T."/>
            <person name="Kim D."/>
            <person name="Ryu S."/>
            <person name="Kim W."/>
        </authorList>
    </citation>
    <scope>NUCLEOTIDE SEQUENCE [LARGE SCALE GENOMIC DNA]</scope>
    <source>
        <tissue evidence="1">Muscle</tissue>
    </source>
</reference>
<gene>
    <name evidence="1" type="ORF">E2C01_019079</name>
</gene>